<gene>
    <name evidence="2" type="ORF">B9T62_18475</name>
</gene>
<organism evidence="2 3">
    <name type="scientific">Paenibacillus donghaensis</name>
    <dbReference type="NCBI Taxonomy" id="414771"/>
    <lineage>
        <taxon>Bacteria</taxon>
        <taxon>Bacillati</taxon>
        <taxon>Bacillota</taxon>
        <taxon>Bacilli</taxon>
        <taxon>Bacillales</taxon>
        <taxon>Paenibacillaceae</taxon>
        <taxon>Paenibacillus</taxon>
    </lineage>
</organism>
<protein>
    <submittedName>
        <fullName evidence="2">Uncharacterized protein</fullName>
    </submittedName>
</protein>
<evidence type="ECO:0000313" key="2">
    <source>
        <dbReference type="EMBL" id="ASA22593.1"/>
    </source>
</evidence>
<keyword evidence="1" id="KW-0175">Coiled coil</keyword>
<dbReference type="EMBL" id="CP021780">
    <property type="protein sequence ID" value="ASA22593.1"/>
    <property type="molecule type" value="Genomic_DNA"/>
</dbReference>
<sequence>MINLNPTLEQIYEQLDKLYKQRRDISEKIDMLEAQKNLKLSDKYRGKYVLDRKRDWKDRPVIRY</sequence>
<keyword evidence="3" id="KW-1185">Reference proteome</keyword>
<evidence type="ECO:0000256" key="1">
    <source>
        <dbReference type="SAM" id="Coils"/>
    </source>
</evidence>
<dbReference type="Proteomes" id="UP000249890">
    <property type="component" value="Chromosome"/>
</dbReference>
<dbReference type="KEGG" id="pdh:B9T62_18475"/>
<dbReference type="AlphaFoldDB" id="A0A2Z2KH77"/>
<reference evidence="2 3" key="1">
    <citation type="submission" date="2017-06" db="EMBL/GenBank/DDBJ databases">
        <title>Complete genome sequence of Paenibacillus donghaensis KCTC 13049T isolated from East Sea sediment, South Korea.</title>
        <authorList>
            <person name="Jung B.K."/>
            <person name="Hong S.-J."/>
            <person name="Shin J.-H."/>
        </authorList>
    </citation>
    <scope>NUCLEOTIDE SEQUENCE [LARGE SCALE GENOMIC DNA]</scope>
    <source>
        <strain evidence="2 3">KCTC 13049</strain>
    </source>
</reference>
<accession>A0A2Z2KH77</accession>
<feature type="coiled-coil region" evidence="1">
    <location>
        <begin position="8"/>
        <end position="35"/>
    </location>
</feature>
<evidence type="ECO:0000313" key="3">
    <source>
        <dbReference type="Proteomes" id="UP000249890"/>
    </source>
</evidence>
<proteinExistence type="predicted"/>
<name>A0A2Z2KH77_9BACL</name>